<organism evidence="13 14">
    <name type="scientific">Zostera marina</name>
    <name type="common">Eelgrass</name>
    <dbReference type="NCBI Taxonomy" id="29655"/>
    <lineage>
        <taxon>Eukaryota</taxon>
        <taxon>Viridiplantae</taxon>
        <taxon>Streptophyta</taxon>
        <taxon>Embryophyta</taxon>
        <taxon>Tracheophyta</taxon>
        <taxon>Spermatophyta</taxon>
        <taxon>Magnoliopsida</taxon>
        <taxon>Liliopsida</taxon>
        <taxon>Zosteraceae</taxon>
        <taxon>Zostera</taxon>
    </lineage>
</organism>
<evidence type="ECO:0000256" key="6">
    <source>
        <dbReference type="ARBA" id="ARBA00022824"/>
    </source>
</evidence>
<comment type="caution">
    <text evidence="13">The sequence shown here is derived from an EMBL/GenBank/DDBJ whole genome shotgun (WGS) entry which is preliminary data.</text>
</comment>
<dbReference type="STRING" id="29655.A0A0K9PSB9"/>
<evidence type="ECO:0000256" key="4">
    <source>
        <dbReference type="ARBA" id="ARBA00018070"/>
    </source>
</evidence>
<evidence type="ECO:0000256" key="1">
    <source>
        <dbReference type="ARBA" id="ARBA00004406"/>
    </source>
</evidence>
<feature type="region of interest" description="Disordered" evidence="12">
    <location>
        <begin position="128"/>
        <end position="150"/>
    </location>
</feature>
<comment type="similarity">
    <text evidence="3">Belongs to the ATG2 family.</text>
</comment>
<dbReference type="OrthoDB" id="18982at2759"/>
<dbReference type="PANTHER" id="PTHR13190">
    <property type="entry name" value="AUTOPHAGY-RELATED 2, ISOFORM A"/>
    <property type="match status" value="1"/>
</dbReference>
<evidence type="ECO:0000256" key="8">
    <source>
        <dbReference type="ARBA" id="ARBA00023055"/>
    </source>
</evidence>
<evidence type="ECO:0000256" key="7">
    <source>
        <dbReference type="ARBA" id="ARBA00023006"/>
    </source>
</evidence>
<dbReference type="GO" id="GO:0005789">
    <property type="term" value="C:endoplasmic reticulum membrane"/>
    <property type="evidence" value="ECO:0007669"/>
    <property type="project" value="UniProtKB-SubCell"/>
</dbReference>
<dbReference type="EMBL" id="LFYR01000691">
    <property type="protein sequence ID" value="KMZ71102.1"/>
    <property type="molecule type" value="Genomic_DNA"/>
</dbReference>
<dbReference type="PANTHER" id="PTHR13190:SF1">
    <property type="entry name" value="AUTOPHAGY-RELATED 2, ISOFORM A"/>
    <property type="match status" value="1"/>
</dbReference>
<gene>
    <name evidence="13" type="ORF">ZOSMA_189G00640</name>
</gene>
<proteinExistence type="inferred from homology"/>
<keyword evidence="9" id="KW-0472">Membrane</keyword>
<evidence type="ECO:0000256" key="9">
    <source>
        <dbReference type="ARBA" id="ARBA00023136"/>
    </source>
</evidence>
<keyword evidence="5" id="KW-0813">Transport</keyword>
<keyword evidence="8" id="KW-0445">Lipid transport</keyword>
<comment type="catalytic activity">
    <reaction evidence="10">
        <text>a 1,2-diacyl-sn-glycero-3-phospho-L-serine(in) = a 1,2-diacyl-sn-glycero-3-phospho-L-serine(out)</text>
        <dbReference type="Rhea" id="RHEA:38663"/>
        <dbReference type="ChEBI" id="CHEBI:57262"/>
    </reaction>
</comment>
<dbReference type="GO" id="GO:0006914">
    <property type="term" value="P:autophagy"/>
    <property type="evidence" value="ECO:0007669"/>
    <property type="project" value="UniProtKB-KW"/>
</dbReference>
<dbReference type="AlphaFoldDB" id="A0A0K9PSB9"/>
<dbReference type="GO" id="GO:0006869">
    <property type="term" value="P:lipid transport"/>
    <property type="evidence" value="ECO:0007669"/>
    <property type="project" value="UniProtKB-KW"/>
</dbReference>
<comment type="subcellular location">
    <subcellularLocation>
        <location evidence="1">Endoplasmic reticulum membrane</location>
        <topology evidence="1">Peripheral membrane protein</topology>
    </subcellularLocation>
    <subcellularLocation>
        <location evidence="2">Preautophagosomal structure membrane</location>
        <topology evidence="2">Peripheral membrane protein</topology>
    </subcellularLocation>
</comment>
<keyword evidence="14" id="KW-1185">Reference proteome</keyword>
<evidence type="ECO:0000256" key="5">
    <source>
        <dbReference type="ARBA" id="ARBA00022448"/>
    </source>
</evidence>
<evidence type="ECO:0000256" key="2">
    <source>
        <dbReference type="ARBA" id="ARBA00004623"/>
    </source>
</evidence>
<name>A0A0K9PSB9_ZOSMR</name>
<evidence type="ECO:0000256" key="3">
    <source>
        <dbReference type="ARBA" id="ARBA00009714"/>
    </source>
</evidence>
<accession>A0A0K9PSB9</accession>
<feature type="compositionally biased region" description="Basic and acidic residues" evidence="12">
    <location>
        <begin position="128"/>
        <end position="147"/>
    </location>
</feature>
<dbReference type="InterPro" id="IPR026849">
    <property type="entry name" value="ATG2"/>
</dbReference>
<evidence type="ECO:0000313" key="14">
    <source>
        <dbReference type="Proteomes" id="UP000036987"/>
    </source>
</evidence>
<sequence>MFSRWSFAKSAEAMLSRWAIKRICKFVLKKKLGDYILGDIDLDQLDVQLREGKIQLNDLALNVDFVNKKLCELDRCPVMVKEGSIASLLVKVPWKMTDCQIEVEELEIVLSPRRVSDLPITDEADFTREDSGKCTTSSHEKTKEENTRSGLGSVSLNVHEGVKTIAKIVNLILSSFHVRLKNLIVAFEPSSEADDKTYRAEPLRTLVLRVAFTEFGTCVSKNTSGASIAESQSLLGMDRLTNFIKFKDAVVEFLEMIDIENQPQFSSFLGKSLNEKSPSGRTTRILSGSADGFSGQLNLTIPWKNGCLDIHKLDADISFNPVKLSLQPSTIIWFISVWESLKEATNDGSSIRGKVIDSSYYKCRRRGHSTTEENLSPNFDHLCLQETVSDSLFPEVNVIHNWVPSINMQNHLDVDPDYDARFAI</sequence>
<protein>
    <recommendedName>
        <fullName evidence="4">Autophagy-related protein 2</fullName>
    </recommendedName>
</protein>
<reference evidence="14" key="1">
    <citation type="journal article" date="2016" name="Nature">
        <title>The genome of the seagrass Zostera marina reveals angiosperm adaptation to the sea.</title>
        <authorList>
            <person name="Olsen J.L."/>
            <person name="Rouze P."/>
            <person name="Verhelst B."/>
            <person name="Lin Y.-C."/>
            <person name="Bayer T."/>
            <person name="Collen J."/>
            <person name="Dattolo E."/>
            <person name="De Paoli E."/>
            <person name="Dittami S."/>
            <person name="Maumus F."/>
            <person name="Michel G."/>
            <person name="Kersting A."/>
            <person name="Lauritano C."/>
            <person name="Lohaus R."/>
            <person name="Toepel M."/>
            <person name="Tonon T."/>
            <person name="Vanneste K."/>
            <person name="Amirebrahimi M."/>
            <person name="Brakel J."/>
            <person name="Bostroem C."/>
            <person name="Chovatia M."/>
            <person name="Grimwood J."/>
            <person name="Jenkins J.W."/>
            <person name="Jueterbock A."/>
            <person name="Mraz A."/>
            <person name="Stam W.T."/>
            <person name="Tice H."/>
            <person name="Bornberg-Bauer E."/>
            <person name="Green P.J."/>
            <person name="Pearson G.A."/>
            <person name="Procaccini G."/>
            <person name="Duarte C.M."/>
            <person name="Schmutz J."/>
            <person name="Reusch T.B.H."/>
            <person name="Van de Peer Y."/>
        </authorList>
    </citation>
    <scope>NUCLEOTIDE SEQUENCE [LARGE SCALE GENOMIC DNA]</scope>
    <source>
        <strain evidence="14">cv. Finnish</strain>
    </source>
</reference>
<evidence type="ECO:0000256" key="12">
    <source>
        <dbReference type="SAM" id="MobiDB-lite"/>
    </source>
</evidence>
<dbReference type="Pfam" id="PF13329">
    <property type="entry name" value="ATG2_CAD"/>
    <property type="match status" value="1"/>
</dbReference>
<evidence type="ECO:0000313" key="13">
    <source>
        <dbReference type="EMBL" id="KMZ71102.1"/>
    </source>
</evidence>
<evidence type="ECO:0000256" key="10">
    <source>
        <dbReference type="ARBA" id="ARBA00024479"/>
    </source>
</evidence>
<evidence type="ECO:0000256" key="11">
    <source>
        <dbReference type="ARBA" id="ARBA00024615"/>
    </source>
</evidence>
<keyword evidence="7" id="KW-0072">Autophagy</keyword>
<dbReference type="GO" id="GO:0034045">
    <property type="term" value="C:phagophore assembly site membrane"/>
    <property type="evidence" value="ECO:0007669"/>
    <property type="project" value="UniProtKB-SubCell"/>
</dbReference>
<keyword evidence="6" id="KW-0256">Endoplasmic reticulum</keyword>
<dbReference type="Proteomes" id="UP000036987">
    <property type="component" value="Unassembled WGS sequence"/>
</dbReference>
<comment type="catalytic activity">
    <reaction evidence="11">
        <text>a 1,2-diacyl-sn-glycero-3-phosphoethanolamine(in) = a 1,2-diacyl-sn-glycero-3-phosphoethanolamine(out)</text>
        <dbReference type="Rhea" id="RHEA:38895"/>
        <dbReference type="ChEBI" id="CHEBI:64612"/>
    </reaction>
</comment>